<proteinExistence type="predicted"/>
<keyword evidence="2" id="KW-1185">Reference proteome</keyword>
<dbReference type="InterPro" id="IPR021534">
    <property type="entry name" value="DUF3192"/>
</dbReference>
<reference evidence="1 2" key="1">
    <citation type="submission" date="2006-03" db="EMBL/GenBank/DDBJ databases">
        <title>Complete sequence of Shewanella denitrificans OS217.</title>
        <authorList>
            <consortium name="US DOE Joint Genome Institute"/>
            <person name="Copeland A."/>
            <person name="Lucas S."/>
            <person name="Lapidus A."/>
            <person name="Barry K."/>
            <person name="Detter J.C."/>
            <person name="Glavina del Rio T."/>
            <person name="Hammon N."/>
            <person name="Israni S."/>
            <person name="Dalin E."/>
            <person name="Tice H."/>
            <person name="Pitluck S."/>
            <person name="Brettin T."/>
            <person name="Bruce D."/>
            <person name="Han C."/>
            <person name="Tapia R."/>
            <person name="Gilna P."/>
            <person name="Kiss H."/>
            <person name="Schmutz J."/>
            <person name="Larimer F."/>
            <person name="Land M."/>
            <person name="Hauser L."/>
            <person name="Kyrpides N."/>
            <person name="Lykidis A."/>
            <person name="Richardson P."/>
        </authorList>
    </citation>
    <scope>NUCLEOTIDE SEQUENCE [LARGE SCALE GENOMIC DNA]</scope>
    <source>
        <strain evidence="2">OS217 / ATCC BAA-1090 / DSM 15013</strain>
    </source>
</reference>
<dbReference type="KEGG" id="sdn:Sden_2559"/>
<dbReference type="OrthoDB" id="6399368at2"/>
<dbReference type="AlphaFoldDB" id="Q12L38"/>
<dbReference type="HOGENOM" id="CLU_160719_0_0_6"/>
<evidence type="ECO:0008006" key="3">
    <source>
        <dbReference type="Google" id="ProtNLM"/>
    </source>
</evidence>
<dbReference type="Pfam" id="PF11399">
    <property type="entry name" value="DUF3192"/>
    <property type="match status" value="1"/>
</dbReference>
<dbReference type="STRING" id="318161.Sden_2559"/>
<dbReference type="RefSeq" id="WP_011496989.1">
    <property type="nucleotide sequence ID" value="NC_007954.1"/>
</dbReference>
<dbReference type="Proteomes" id="UP000001982">
    <property type="component" value="Chromosome"/>
</dbReference>
<organism evidence="1 2">
    <name type="scientific">Shewanella denitrificans (strain OS217 / ATCC BAA-1090 / DSM 15013)</name>
    <dbReference type="NCBI Taxonomy" id="318161"/>
    <lineage>
        <taxon>Bacteria</taxon>
        <taxon>Pseudomonadati</taxon>
        <taxon>Pseudomonadota</taxon>
        <taxon>Gammaproteobacteria</taxon>
        <taxon>Alteromonadales</taxon>
        <taxon>Shewanellaceae</taxon>
        <taxon>Shewanella</taxon>
    </lineage>
</organism>
<dbReference type="eggNOG" id="COG2913">
    <property type="taxonomic scope" value="Bacteria"/>
</dbReference>
<sequence length="142" mass="15904">MKKKNKPSLLTLVLLGGFSAYLVFVAVMFSSYDPLPGEKDWDDRQAFNLQQLSHIKLGQSLDEIVTLMGEADFVEAKTVTGTALQIMYYRTHHIKGDGITTKDECTPLLFDNEKLIAWGPDTYQQYLNANISLATANIVSEQ</sequence>
<evidence type="ECO:0000313" key="2">
    <source>
        <dbReference type="Proteomes" id="UP000001982"/>
    </source>
</evidence>
<protein>
    <recommendedName>
        <fullName evidence="3">DUF3192 domain-containing protein</fullName>
    </recommendedName>
</protein>
<accession>Q12L38</accession>
<gene>
    <name evidence="1" type="ordered locus">Sden_2559</name>
</gene>
<evidence type="ECO:0000313" key="1">
    <source>
        <dbReference type="EMBL" id="ABE55838.1"/>
    </source>
</evidence>
<dbReference type="EMBL" id="CP000302">
    <property type="protein sequence ID" value="ABE55838.1"/>
    <property type="molecule type" value="Genomic_DNA"/>
</dbReference>
<name>Q12L38_SHEDO</name>